<dbReference type="InterPro" id="IPR027417">
    <property type="entry name" value="P-loop_NTPase"/>
</dbReference>
<name>A0A9W6QJF2_9PSEU</name>
<dbReference type="RefSeq" id="WP_285606464.1">
    <property type="nucleotide sequence ID" value="NZ_BSSD01000001.1"/>
</dbReference>
<proteinExistence type="predicted"/>
<dbReference type="Pfam" id="PF00400">
    <property type="entry name" value="WD40"/>
    <property type="match status" value="5"/>
</dbReference>
<accession>A0A9W6QJF2</accession>
<evidence type="ECO:0000259" key="4">
    <source>
        <dbReference type="Pfam" id="PF20703"/>
    </source>
</evidence>
<feature type="repeat" description="WD" evidence="3">
    <location>
        <begin position="1177"/>
        <end position="1211"/>
    </location>
</feature>
<feature type="repeat" description="WD" evidence="3">
    <location>
        <begin position="916"/>
        <end position="947"/>
    </location>
</feature>
<evidence type="ECO:0000256" key="3">
    <source>
        <dbReference type="PROSITE-ProRule" id="PRU00221"/>
    </source>
</evidence>
<dbReference type="PROSITE" id="PS50294">
    <property type="entry name" value="WD_REPEATS_REGION"/>
    <property type="match status" value="2"/>
</dbReference>
<dbReference type="InterPro" id="IPR001680">
    <property type="entry name" value="WD40_rpt"/>
</dbReference>
<dbReference type="SMART" id="SM00320">
    <property type="entry name" value="WD40"/>
    <property type="match status" value="10"/>
</dbReference>
<keyword evidence="2" id="KW-0677">Repeat</keyword>
<feature type="repeat" description="WD" evidence="3">
    <location>
        <begin position="1135"/>
        <end position="1176"/>
    </location>
</feature>
<protein>
    <recommendedName>
        <fullName evidence="4">Novel STAND NTPase 1 domain-containing protein</fullName>
    </recommendedName>
</protein>
<dbReference type="PANTHER" id="PTHR19879">
    <property type="entry name" value="TRANSCRIPTION INITIATION FACTOR TFIID"/>
    <property type="match status" value="1"/>
</dbReference>
<dbReference type="InterPro" id="IPR015943">
    <property type="entry name" value="WD40/YVTN_repeat-like_dom_sf"/>
</dbReference>
<dbReference type="SUPFAM" id="SSF50998">
    <property type="entry name" value="Quinoprotein alcohol dehydrogenase-like"/>
    <property type="match status" value="1"/>
</dbReference>
<dbReference type="InterPro" id="IPR049052">
    <property type="entry name" value="nSTAND1"/>
</dbReference>
<dbReference type="InterPro" id="IPR019775">
    <property type="entry name" value="WD40_repeat_CS"/>
</dbReference>
<keyword evidence="1 3" id="KW-0853">WD repeat</keyword>
<gene>
    <name evidence="5" type="ORF">Aglo03_00490</name>
</gene>
<evidence type="ECO:0000256" key="2">
    <source>
        <dbReference type="ARBA" id="ARBA00022737"/>
    </source>
</evidence>
<organism evidence="5 6">
    <name type="scientific">Actinokineospora globicatena</name>
    <dbReference type="NCBI Taxonomy" id="103729"/>
    <lineage>
        <taxon>Bacteria</taxon>
        <taxon>Bacillati</taxon>
        <taxon>Actinomycetota</taxon>
        <taxon>Actinomycetes</taxon>
        <taxon>Pseudonocardiales</taxon>
        <taxon>Pseudonocardiaceae</taxon>
        <taxon>Actinokineospora</taxon>
    </lineage>
</organism>
<comment type="caution">
    <text evidence="5">The sequence shown here is derived from an EMBL/GenBank/DDBJ whole genome shotgun (WGS) entry which is preliminary data.</text>
</comment>
<dbReference type="AlphaFoldDB" id="A0A9W6QJF2"/>
<sequence>MVRSTGDAGPVRNVISGSVSGDVVQAESVAIYTVDADQFVAGRDVHLHFRDGLRGARGVLPGAVADLCPYPGLAEFRPDQAAWFFGRRHLVAAVVQRLDQRVETGGALLVVAPSGAGKSSLLRAGVLPALARGAVPGSRAWPSVLMTPTEQPVQVLARYLATLAGTDPGRAADLVAHRPAELVARLRAAGRGVRLVVIVDQLEELFTACGDEWQRHAVLAVLDLLARRGPAGEPPVALVVYGLRADFYPRCAEYPPLRAAAFEGQVLVGPMSEEDLREAVLFPAQRAGLTVEPGLVELLLRDLGSATRTGQAGRLPLLAHALRVTWQQRHGSTLTVRGYQATGGIARAVATTAEDIFGKLTPQDQDLARSLFPRLVAIADGAEDTRRRVHRAQLRPGDLRLVDAFTHARLLTQTHDSVEITHEALLHGWPRLRDWITRDRAEILLRQQLTEAAGFWDASGHDPEALYRGARLTAAQEWAEDRADLSPAEHRFLRASTDAAQASLADARRTNRRLRRRLTAVALTLVLALAAGVVAFVERTAAEHEREQAVSRQLAADARLAMSRNPREAMTLALRAWRTAPTAEARGALLSTQSLPYAGRLSPGMVYLKMAASPDGALAAFSGVEGRIQLWDTATHTPLPTRFTGQTRGVNSIAFSPDGSMLATASMSTRGASITPALRVWDVRTGALTHTLPGTQAAAWRPDGRALAGVDRANGRDVIEWEPHSGKITGRIAAPAGGLVSSLAYSPDGALLAMGREGGVVDVFRAGDQNPLYRATLAGEGLAVLSVAFSDRGLLSAVNVGPSIRLWDAATGAARGTLGGDRFAGISGGVAFVPGTDLLATASVRGVVDLWDTSARRIDDSVPVGANLTATLALSLDGSTMLVGSFLSGEVAVVRRGGRSYEGGVPQIGDYSATGVAVDPAGTTIASAHADGSIRHWDLGDRRARAVRRPDPDAGAPGDPLLTAVAFGPDGTEVRAAGDKISVWRPGADRPLVRTVPGRLLSTLAVSPDGRFLATPSRTAEVRGSDAVQVWTLPDLDPVTTVTPVGRAAAANVVRFTPDGRRMLAGVYEMGDGVEHHSVQVWDVPGFTARSALAQSAASVVSMDISPDGRTLATGHGDGVVRLWAADTGAPLREVGQPGSAVRALAFAEDGTLITGTVDDQVLRLWNSATGEVVAQIRGHAGLINQVVVTPDSRVVATASADSTVGLWDLDPEVVAARVCRILVGADYLTRCG</sequence>
<dbReference type="Gene3D" id="2.130.10.10">
    <property type="entry name" value="YVTN repeat-like/Quinoprotein amine dehydrogenase"/>
    <property type="match status" value="4"/>
</dbReference>
<reference evidence="5" key="1">
    <citation type="submission" date="2023-02" db="EMBL/GenBank/DDBJ databases">
        <title>Actinokineospora globicatena NBRC 15670.</title>
        <authorList>
            <person name="Ichikawa N."/>
            <person name="Sato H."/>
            <person name="Tonouchi N."/>
        </authorList>
    </citation>
    <scope>NUCLEOTIDE SEQUENCE</scope>
    <source>
        <strain evidence="5">NBRC 15670</strain>
    </source>
</reference>
<evidence type="ECO:0000313" key="6">
    <source>
        <dbReference type="Proteomes" id="UP001165042"/>
    </source>
</evidence>
<dbReference type="EMBL" id="BSSD01000001">
    <property type="protein sequence ID" value="GLW89233.1"/>
    <property type="molecule type" value="Genomic_DNA"/>
</dbReference>
<dbReference type="Pfam" id="PF20703">
    <property type="entry name" value="nSTAND1"/>
    <property type="match status" value="1"/>
</dbReference>
<dbReference type="Gene3D" id="3.40.50.300">
    <property type="entry name" value="P-loop containing nucleotide triphosphate hydrolases"/>
    <property type="match status" value="1"/>
</dbReference>
<evidence type="ECO:0000313" key="5">
    <source>
        <dbReference type="EMBL" id="GLW89233.1"/>
    </source>
</evidence>
<dbReference type="Proteomes" id="UP001165042">
    <property type="component" value="Unassembled WGS sequence"/>
</dbReference>
<feature type="repeat" description="WD" evidence="3">
    <location>
        <begin position="1093"/>
        <end position="1134"/>
    </location>
</feature>
<dbReference type="PROSITE" id="PS00678">
    <property type="entry name" value="WD_REPEATS_1"/>
    <property type="match status" value="1"/>
</dbReference>
<keyword evidence="6" id="KW-1185">Reference proteome</keyword>
<dbReference type="InterPro" id="IPR011047">
    <property type="entry name" value="Quinoprotein_ADH-like_sf"/>
</dbReference>
<dbReference type="SUPFAM" id="SSF63829">
    <property type="entry name" value="Calcium-dependent phosphotriesterase"/>
    <property type="match status" value="1"/>
</dbReference>
<dbReference type="PROSITE" id="PS50082">
    <property type="entry name" value="WD_REPEATS_2"/>
    <property type="match status" value="4"/>
</dbReference>
<dbReference type="PANTHER" id="PTHR19879:SF9">
    <property type="entry name" value="TRANSCRIPTION INITIATION FACTOR TFIID SUBUNIT 5"/>
    <property type="match status" value="1"/>
</dbReference>
<dbReference type="SUPFAM" id="SSF82171">
    <property type="entry name" value="DPP6 N-terminal domain-like"/>
    <property type="match status" value="1"/>
</dbReference>
<evidence type="ECO:0000256" key="1">
    <source>
        <dbReference type="ARBA" id="ARBA00022574"/>
    </source>
</evidence>
<feature type="domain" description="Novel STAND NTPase 1" evidence="4">
    <location>
        <begin position="69"/>
        <end position="463"/>
    </location>
</feature>
<dbReference type="SUPFAM" id="SSF52540">
    <property type="entry name" value="P-loop containing nucleoside triphosphate hydrolases"/>
    <property type="match status" value="1"/>
</dbReference>